<accession>A0A7C4MPB2</accession>
<dbReference type="InterPro" id="IPR036412">
    <property type="entry name" value="HAD-like_sf"/>
</dbReference>
<comment type="pathway">
    <text evidence="2">Organic acid metabolism; glycolate biosynthesis; glycolate from 2-phosphoglycolate: step 1/1.</text>
</comment>
<evidence type="ECO:0000313" key="5">
    <source>
        <dbReference type="EMBL" id="HGU32567.1"/>
    </source>
</evidence>
<dbReference type="GO" id="GO:0006281">
    <property type="term" value="P:DNA repair"/>
    <property type="evidence" value="ECO:0007669"/>
    <property type="project" value="TreeGrafter"/>
</dbReference>
<gene>
    <name evidence="5" type="ORF">ENS29_06910</name>
</gene>
<dbReference type="EMBL" id="DSUH01000163">
    <property type="protein sequence ID" value="HGU32567.1"/>
    <property type="molecule type" value="Genomic_DNA"/>
</dbReference>
<dbReference type="EC" id="3.1.3.18" evidence="4"/>
<dbReference type="AlphaFoldDB" id="A0A7C4MPB2"/>
<name>A0A7C4MPB2_9BACT</name>
<evidence type="ECO:0000256" key="2">
    <source>
        <dbReference type="ARBA" id="ARBA00004818"/>
    </source>
</evidence>
<evidence type="ECO:0000256" key="4">
    <source>
        <dbReference type="ARBA" id="ARBA00013078"/>
    </source>
</evidence>
<organism evidence="5">
    <name type="scientific">Desulfatirhabdium butyrativorans</name>
    <dbReference type="NCBI Taxonomy" id="340467"/>
    <lineage>
        <taxon>Bacteria</taxon>
        <taxon>Pseudomonadati</taxon>
        <taxon>Thermodesulfobacteriota</taxon>
        <taxon>Desulfobacteria</taxon>
        <taxon>Desulfobacterales</taxon>
        <taxon>Desulfatirhabdiaceae</taxon>
        <taxon>Desulfatirhabdium</taxon>
    </lineage>
</organism>
<comment type="similarity">
    <text evidence="3">Belongs to the HAD-like hydrolase superfamily. CbbY/CbbZ/Gph/YieH family.</text>
</comment>
<dbReference type="PANTHER" id="PTHR43434:SF1">
    <property type="entry name" value="PHOSPHOGLYCOLATE PHOSPHATASE"/>
    <property type="match status" value="1"/>
</dbReference>
<dbReference type="SUPFAM" id="SSF56784">
    <property type="entry name" value="HAD-like"/>
    <property type="match status" value="1"/>
</dbReference>
<comment type="caution">
    <text evidence="5">The sequence shown here is derived from an EMBL/GenBank/DDBJ whole genome shotgun (WGS) entry which is preliminary data.</text>
</comment>
<proteinExistence type="inferred from homology"/>
<dbReference type="PANTHER" id="PTHR43434">
    <property type="entry name" value="PHOSPHOGLYCOLATE PHOSPHATASE"/>
    <property type="match status" value="1"/>
</dbReference>
<reference evidence="5" key="1">
    <citation type="journal article" date="2020" name="mSystems">
        <title>Genome- and Community-Level Interaction Insights into Carbon Utilization and Element Cycling Functions of Hydrothermarchaeota in Hydrothermal Sediment.</title>
        <authorList>
            <person name="Zhou Z."/>
            <person name="Liu Y."/>
            <person name="Xu W."/>
            <person name="Pan J."/>
            <person name="Luo Z.H."/>
            <person name="Li M."/>
        </authorList>
    </citation>
    <scope>NUCLEOTIDE SEQUENCE [LARGE SCALE GENOMIC DNA]</scope>
    <source>
        <strain evidence="5">SpSt-477</strain>
    </source>
</reference>
<dbReference type="InterPro" id="IPR050155">
    <property type="entry name" value="HAD-like_hydrolase_sf"/>
</dbReference>
<dbReference type="SFLD" id="SFLDG01129">
    <property type="entry name" value="C1.5:_HAD__Beta-PGM__Phosphata"/>
    <property type="match status" value="1"/>
</dbReference>
<sequence length="327" mass="37148">MNLIAFDMDGVIVDVSSSYREMIPRITRAFFDPSPDAPRLPDPIVSLEDVALIRNSGGWNNDWDLSGLVISLALSRLKVDIPRNGTNPWDIWRRCLQHLRLDTLIDYLRSTPLPIFTLYREIGAFRHPLVDLLDQGDIADGNLIRRLFQELYLGSELFQTTYGLEARNHHGPGLIETERLLIPADSFKRLAEQHILAIATGRPFAEAFHTLKLFRIENFFTRILTLDDCTMAQEWTEVLFEKRPSFEKPHPFMLNAIQADMEHPVNRRFYIGDMPDDMRAAKSATPPYTAIGFLSSDAAPDDLRLKLLDAGADRVVTSAEEIEAVVS</sequence>
<dbReference type="InterPro" id="IPR023214">
    <property type="entry name" value="HAD_sf"/>
</dbReference>
<comment type="catalytic activity">
    <reaction evidence="1">
        <text>2-phosphoglycolate + H2O = glycolate + phosphate</text>
        <dbReference type="Rhea" id="RHEA:14369"/>
        <dbReference type="ChEBI" id="CHEBI:15377"/>
        <dbReference type="ChEBI" id="CHEBI:29805"/>
        <dbReference type="ChEBI" id="CHEBI:43474"/>
        <dbReference type="ChEBI" id="CHEBI:58033"/>
        <dbReference type="EC" id="3.1.3.18"/>
    </reaction>
</comment>
<dbReference type="CDD" id="cd01427">
    <property type="entry name" value="HAD_like"/>
    <property type="match status" value="1"/>
</dbReference>
<evidence type="ECO:0000256" key="3">
    <source>
        <dbReference type="ARBA" id="ARBA00006171"/>
    </source>
</evidence>
<dbReference type="Gene3D" id="3.40.50.1000">
    <property type="entry name" value="HAD superfamily/HAD-like"/>
    <property type="match status" value="1"/>
</dbReference>
<evidence type="ECO:0000256" key="1">
    <source>
        <dbReference type="ARBA" id="ARBA00000830"/>
    </source>
</evidence>
<dbReference type="GO" id="GO:0008967">
    <property type="term" value="F:phosphoglycolate phosphatase activity"/>
    <property type="evidence" value="ECO:0007669"/>
    <property type="project" value="UniProtKB-EC"/>
</dbReference>
<protein>
    <recommendedName>
        <fullName evidence="4">phosphoglycolate phosphatase</fullName>
        <ecNumber evidence="4">3.1.3.18</ecNumber>
    </recommendedName>
</protein>
<dbReference type="Pfam" id="PF00702">
    <property type="entry name" value="Hydrolase"/>
    <property type="match status" value="1"/>
</dbReference>
<dbReference type="SFLD" id="SFLDS00003">
    <property type="entry name" value="Haloacid_Dehalogenase"/>
    <property type="match status" value="1"/>
</dbReference>